<dbReference type="InterPro" id="IPR004046">
    <property type="entry name" value="GST_C"/>
</dbReference>
<dbReference type="InterPro" id="IPR010987">
    <property type="entry name" value="Glutathione-S-Trfase_C-like"/>
</dbReference>
<name>A0A838XW84_9HYPH</name>
<feature type="domain" description="GST N-terminal" evidence="1">
    <location>
        <begin position="1"/>
        <end position="75"/>
    </location>
</feature>
<dbReference type="SUPFAM" id="SSF52833">
    <property type="entry name" value="Thioredoxin-like"/>
    <property type="match status" value="1"/>
</dbReference>
<dbReference type="GO" id="GO:0016740">
    <property type="term" value="F:transferase activity"/>
    <property type="evidence" value="ECO:0007669"/>
    <property type="project" value="UniProtKB-KW"/>
</dbReference>
<dbReference type="SFLD" id="SFLDS00019">
    <property type="entry name" value="Glutathione_Transferase_(cytos"/>
    <property type="match status" value="1"/>
</dbReference>
<dbReference type="SFLD" id="SFLDG01150">
    <property type="entry name" value="Main.1:_Beta-like"/>
    <property type="match status" value="1"/>
</dbReference>
<reference evidence="3 4" key="2">
    <citation type="submission" date="2020-08" db="EMBL/GenBank/DDBJ databases">
        <title>Stappia taiwanensis sp. nov., isolated from a coastal thermal spring.</title>
        <authorList>
            <person name="Kampfer P."/>
        </authorList>
    </citation>
    <scope>NUCLEOTIDE SEQUENCE [LARGE SCALE GENOMIC DNA]</scope>
    <source>
        <strain evidence="3 4">DSM 23284</strain>
    </source>
</reference>
<dbReference type="Gene3D" id="1.20.1050.10">
    <property type="match status" value="1"/>
</dbReference>
<organism evidence="3 4">
    <name type="scientific">Stappia taiwanensis</name>
    <dbReference type="NCBI Taxonomy" id="992267"/>
    <lineage>
        <taxon>Bacteria</taxon>
        <taxon>Pseudomonadati</taxon>
        <taxon>Pseudomonadota</taxon>
        <taxon>Alphaproteobacteria</taxon>
        <taxon>Hyphomicrobiales</taxon>
        <taxon>Stappiaceae</taxon>
        <taxon>Stappia</taxon>
    </lineage>
</organism>
<evidence type="ECO:0000259" key="1">
    <source>
        <dbReference type="PROSITE" id="PS50404"/>
    </source>
</evidence>
<dbReference type="RefSeq" id="WP_181761055.1">
    <property type="nucleotide sequence ID" value="NZ_BMCR01000011.1"/>
</dbReference>
<dbReference type="EMBL" id="JACEON010000014">
    <property type="protein sequence ID" value="MBA4612858.1"/>
    <property type="molecule type" value="Genomic_DNA"/>
</dbReference>
<dbReference type="PANTHER" id="PTHR44051:SF8">
    <property type="entry name" value="GLUTATHIONE S-TRANSFERASE GSTA"/>
    <property type="match status" value="1"/>
</dbReference>
<dbReference type="SUPFAM" id="SSF47616">
    <property type="entry name" value="GST C-terminal domain-like"/>
    <property type="match status" value="1"/>
</dbReference>
<dbReference type="Gene3D" id="3.40.30.10">
    <property type="entry name" value="Glutaredoxin"/>
    <property type="match status" value="1"/>
</dbReference>
<dbReference type="Proteomes" id="UP000559404">
    <property type="component" value="Unassembled WGS sequence"/>
</dbReference>
<keyword evidence="3" id="KW-0808">Transferase</keyword>
<evidence type="ECO:0000313" key="3">
    <source>
        <dbReference type="EMBL" id="MBA4612858.1"/>
    </source>
</evidence>
<dbReference type="PROSITE" id="PS50405">
    <property type="entry name" value="GST_CTER"/>
    <property type="match status" value="1"/>
</dbReference>
<gene>
    <name evidence="3" type="ORF">H1W37_14430</name>
</gene>
<dbReference type="InterPro" id="IPR040079">
    <property type="entry name" value="Glutathione_S-Trfase"/>
</dbReference>
<evidence type="ECO:0000259" key="2">
    <source>
        <dbReference type="PROSITE" id="PS50405"/>
    </source>
</evidence>
<dbReference type="InterPro" id="IPR036249">
    <property type="entry name" value="Thioredoxin-like_sf"/>
</dbReference>
<dbReference type="CDD" id="cd03046">
    <property type="entry name" value="GST_N_GTT1_like"/>
    <property type="match status" value="1"/>
</dbReference>
<accession>A0A838XW84</accession>
<dbReference type="PANTHER" id="PTHR44051">
    <property type="entry name" value="GLUTATHIONE S-TRANSFERASE-RELATED"/>
    <property type="match status" value="1"/>
</dbReference>
<keyword evidence="4" id="KW-1185">Reference proteome</keyword>
<dbReference type="SFLD" id="SFLDG00358">
    <property type="entry name" value="Main_(cytGST)"/>
    <property type="match status" value="1"/>
</dbReference>
<dbReference type="PROSITE" id="PS50404">
    <property type="entry name" value="GST_NTER"/>
    <property type="match status" value="1"/>
</dbReference>
<dbReference type="Pfam" id="PF13417">
    <property type="entry name" value="GST_N_3"/>
    <property type="match status" value="1"/>
</dbReference>
<dbReference type="Pfam" id="PF00043">
    <property type="entry name" value="GST_C"/>
    <property type="match status" value="1"/>
</dbReference>
<dbReference type="InterPro" id="IPR004045">
    <property type="entry name" value="Glutathione_S-Trfase_N"/>
</dbReference>
<proteinExistence type="predicted"/>
<sequence>MYTVIGYPRTRAMRVIWMLEELGEPYELIPAMPQSNEVRALNPSGKVPVLKDGAFAITDSVAICQYLADKHGKLTFPAGTPQRARQDGITQFVVDEIEGALWTAAKNTFIHPEEMRVPEIKRVCRMEFDKAMQLLKEKLGGNSYVMGENLTVPDILIGHAVGWARVAKFDVPDTGPLAAYFERLLSRPAFLRAMARGEEAVA</sequence>
<evidence type="ECO:0000313" key="4">
    <source>
        <dbReference type="Proteomes" id="UP000559404"/>
    </source>
</evidence>
<reference evidence="3 4" key="1">
    <citation type="submission" date="2020-07" db="EMBL/GenBank/DDBJ databases">
        <authorList>
            <person name="Li M."/>
        </authorList>
    </citation>
    <scope>NUCLEOTIDE SEQUENCE [LARGE SCALE GENOMIC DNA]</scope>
    <source>
        <strain evidence="3 4">DSM 23284</strain>
    </source>
</reference>
<feature type="domain" description="GST C-terminal" evidence="2">
    <location>
        <begin position="79"/>
        <end position="202"/>
    </location>
</feature>
<dbReference type="InterPro" id="IPR036282">
    <property type="entry name" value="Glutathione-S-Trfase_C_sf"/>
</dbReference>
<dbReference type="AlphaFoldDB" id="A0A838XW84"/>
<protein>
    <submittedName>
        <fullName evidence="3">Glutathione S-transferase family protein</fullName>
    </submittedName>
</protein>
<comment type="caution">
    <text evidence="3">The sequence shown here is derived from an EMBL/GenBank/DDBJ whole genome shotgun (WGS) entry which is preliminary data.</text>
</comment>